<accession>A0A6J5NNB7</accession>
<dbReference type="EMBL" id="LR796684">
    <property type="protein sequence ID" value="CAB4158655.1"/>
    <property type="molecule type" value="Genomic_DNA"/>
</dbReference>
<name>A0A6J5NNB7_9CAUD</name>
<protein>
    <submittedName>
        <fullName evidence="1">Uncharacterized protein</fullName>
    </submittedName>
</protein>
<organism evidence="1">
    <name type="scientific">uncultured Caudovirales phage</name>
    <dbReference type="NCBI Taxonomy" id="2100421"/>
    <lineage>
        <taxon>Viruses</taxon>
        <taxon>Duplodnaviria</taxon>
        <taxon>Heunggongvirae</taxon>
        <taxon>Uroviricota</taxon>
        <taxon>Caudoviricetes</taxon>
        <taxon>Peduoviridae</taxon>
        <taxon>Maltschvirus</taxon>
        <taxon>Maltschvirus maltsch</taxon>
    </lineage>
</organism>
<evidence type="ECO:0000313" key="1">
    <source>
        <dbReference type="EMBL" id="CAB4158655.1"/>
    </source>
</evidence>
<sequence>MKHQHIGFVTLDTLSIDSYLLITFDEADIAHIEHDLEPDSDEARQHAVEALISEHCRSEALFREGGPGQSFCRNYTLIGQRRDNQFVIAMHVRWDV</sequence>
<reference evidence="1" key="1">
    <citation type="submission" date="2020-04" db="EMBL/GenBank/DDBJ databases">
        <authorList>
            <person name="Chiriac C."/>
            <person name="Salcher M."/>
            <person name="Ghai R."/>
            <person name="Kavagutti S V."/>
        </authorList>
    </citation>
    <scope>NUCLEOTIDE SEQUENCE</scope>
</reference>
<gene>
    <name evidence="1" type="ORF">UFOVP707_17</name>
</gene>
<proteinExistence type="predicted"/>